<proteinExistence type="predicted"/>
<dbReference type="KEGG" id="vg:70080728"/>
<dbReference type="RefSeq" id="YP_010246194.1">
    <property type="nucleotide sequence ID" value="NC_060133.1"/>
</dbReference>
<dbReference type="EMBL" id="MT658805">
    <property type="protein sequence ID" value="QNJ57122.1"/>
    <property type="molecule type" value="Genomic_DNA"/>
</dbReference>
<evidence type="ECO:0000256" key="1">
    <source>
        <dbReference type="SAM" id="MobiDB-lite"/>
    </source>
</evidence>
<dbReference type="PROSITE" id="PS51257">
    <property type="entry name" value="PROKAR_LIPOPROTEIN"/>
    <property type="match status" value="1"/>
</dbReference>
<feature type="compositionally biased region" description="Low complexity" evidence="1">
    <location>
        <begin position="120"/>
        <end position="136"/>
    </location>
</feature>
<gene>
    <name evidence="2" type="primary">81</name>
    <name evidence="2" type="ORF">SEA_RABBITRUN_81</name>
</gene>
<sequence>MKKTVAAVLIAAVAGLGLTACHSDDDYEDVSAVCVDPATNVRLDDDECDDDDGPSVWWYYGAGAAVPAVGYAVAKNSGSFKKPARAHIRKVPRVGQAKPSVVKPRTASAPKPTQNNKSWFGSKSSGSGSKSSSSGSRSGGFSRGR</sequence>
<feature type="compositionally biased region" description="Basic residues" evidence="1">
    <location>
        <begin position="82"/>
        <end position="92"/>
    </location>
</feature>
<dbReference type="Proteomes" id="UP000515957">
    <property type="component" value="Segment"/>
</dbReference>
<protein>
    <recommendedName>
        <fullName evidence="4">Lipoprotein</fullName>
    </recommendedName>
</protein>
<accession>A0A7G8LIQ0</accession>
<organism evidence="2 3">
    <name type="scientific">Gordonia phage Rabbitrun</name>
    <dbReference type="NCBI Taxonomy" id="2762280"/>
    <lineage>
        <taxon>Viruses</taxon>
        <taxon>Duplodnaviria</taxon>
        <taxon>Heunggongvirae</taxon>
        <taxon>Uroviricota</taxon>
        <taxon>Caudoviricetes</taxon>
        <taxon>Deeyouvirinae</taxon>
        <taxon>Nevillevirus</taxon>
        <taxon>Nevillevirus rabbitrun</taxon>
    </lineage>
</organism>
<name>A0A7G8LIQ0_9CAUD</name>
<dbReference type="GeneID" id="70080728"/>
<feature type="region of interest" description="Disordered" evidence="1">
    <location>
        <begin position="82"/>
        <end position="145"/>
    </location>
</feature>
<evidence type="ECO:0000313" key="3">
    <source>
        <dbReference type="Proteomes" id="UP000515957"/>
    </source>
</evidence>
<reference evidence="2 3" key="1">
    <citation type="submission" date="2020-06" db="EMBL/GenBank/DDBJ databases">
        <authorList>
            <person name="Herren C.D."/>
            <person name="Smith Caldas M."/>
            <person name="Brooke G.M."/>
            <person name="Cabrera L.J."/>
            <person name="Caudill C.B."/>
            <person name="Ewell K.O."/>
            <person name="Haas C.L."/>
            <person name="Shapland G.L."/>
            <person name="Sitek C.J."/>
            <person name="Thompson J.S."/>
            <person name="Pollenz R.S."/>
            <person name="Garlena R.A."/>
            <person name="Russell D.A."/>
            <person name="Pope W.H."/>
            <person name="Jacobs-Sera D."/>
            <person name="Hatfull G.F."/>
        </authorList>
    </citation>
    <scope>NUCLEOTIDE SEQUENCE [LARGE SCALE GENOMIC DNA]</scope>
</reference>
<keyword evidence="3" id="KW-1185">Reference proteome</keyword>
<evidence type="ECO:0000313" key="2">
    <source>
        <dbReference type="EMBL" id="QNJ57122.1"/>
    </source>
</evidence>
<evidence type="ECO:0008006" key="4">
    <source>
        <dbReference type="Google" id="ProtNLM"/>
    </source>
</evidence>